<feature type="transmembrane region" description="Helical" evidence="1">
    <location>
        <begin position="64"/>
        <end position="82"/>
    </location>
</feature>
<sequence length="132" mass="14460">MTWQVWFASSRNRRAGSAEDAVAPIDLRRQEPLLAPALWDSRGQLRCANGRSAMHNERRLLRQLAGHLMMGASLGALLALWLLETNFQRLFDVIAGSEAPIIMHAVFVTGLAAHFAFGAALTAFLMIGSEDA</sequence>
<protein>
    <submittedName>
        <fullName evidence="2">Uncharacterized protein</fullName>
    </submittedName>
</protein>
<dbReference type="EMBL" id="CP000463">
    <property type="protein sequence ID" value="ABJ07268.1"/>
    <property type="molecule type" value="Genomic_DNA"/>
</dbReference>
<gene>
    <name evidence="2" type="ordered locus">RPE_3336</name>
</gene>
<organism evidence="2">
    <name type="scientific">Rhodopseudomonas palustris (strain BisA53)</name>
    <dbReference type="NCBI Taxonomy" id="316055"/>
    <lineage>
        <taxon>Bacteria</taxon>
        <taxon>Pseudomonadati</taxon>
        <taxon>Pseudomonadota</taxon>
        <taxon>Alphaproteobacteria</taxon>
        <taxon>Hyphomicrobiales</taxon>
        <taxon>Nitrobacteraceae</taxon>
        <taxon>Rhodopseudomonas</taxon>
    </lineage>
</organism>
<feature type="transmembrane region" description="Helical" evidence="1">
    <location>
        <begin position="102"/>
        <end position="127"/>
    </location>
</feature>
<keyword evidence="1" id="KW-0812">Transmembrane</keyword>
<keyword evidence="1" id="KW-0472">Membrane</keyword>
<evidence type="ECO:0000256" key="1">
    <source>
        <dbReference type="SAM" id="Phobius"/>
    </source>
</evidence>
<dbReference type="HOGENOM" id="CLU_1915482_0_0_5"/>
<proteinExistence type="predicted"/>
<reference evidence="2" key="1">
    <citation type="submission" date="2006-09" db="EMBL/GenBank/DDBJ databases">
        <title>Complete sequence of Rhodopseudomonas palustris BisA53.</title>
        <authorList>
            <consortium name="US DOE Joint Genome Institute"/>
            <person name="Copeland A."/>
            <person name="Lucas S."/>
            <person name="Lapidus A."/>
            <person name="Barry K."/>
            <person name="Detter J.C."/>
            <person name="Glavina del Rio T."/>
            <person name="Hammon N."/>
            <person name="Israni S."/>
            <person name="Dalin E."/>
            <person name="Tice H."/>
            <person name="Pitluck S."/>
            <person name="Chain P."/>
            <person name="Malfatti S."/>
            <person name="Shin M."/>
            <person name="Vergez L."/>
            <person name="Schmutz J."/>
            <person name="Larimer F."/>
            <person name="Land M."/>
            <person name="Hauser L."/>
            <person name="Pelletier D.A."/>
            <person name="Kyrpides N."/>
            <person name="Kim E."/>
            <person name="Harwood C.S."/>
            <person name="Oda Y."/>
            <person name="Richardson P."/>
        </authorList>
    </citation>
    <scope>NUCLEOTIDE SEQUENCE [LARGE SCALE GENOMIC DNA]</scope>
    <source>
        <strain evidence="2">BisA53</strain>
    </source>
</reference>
<keyword evidence="1" id="KW-1133">Transmembrane helix</keyword>
<dbReference type="KEGG" id="rpe:RPE_3336"/>
<accession>Q07LB6</accession>
<name>Q07LB6_RHOP5</name>
<dbReference type="AlphaFoldDB" id="Q07LB6"/>
<evidence type="ECO:0000313" key="2">
    <source>
        <dbReference type="EMBL" id="ABJ07268.1"/>
    </source>
</evidence>